<keyword evidence="2" id="KW-0812">Transmembrane</keyword>
<reference evidence="3" key="1">
    <citation type="submission" date="2020-03" db="EMBL/GenBank/DDBJ databases">
        <title>Whole Genome Sequence of Trichophyton interdigitale from India.</title>
        <authorList>
            <person name="Kumar P."/>
        </authorList>
    </citation>
    <scope>NUCLEOTIDE SEQUENCE</scope>
    <source>
        <strain evidence="3">UCMS-IGIB-CI14</strain>
    </source>
</reference>
<feature type="transmembrane region" description="Helical" evidence="2">
    <location>
        <begin position="38"/>
        <end position="71"/>
    </location>
</feature>
<proteinExistence type="predicted"/>
<dbReference type="AlphaFoldDB" id="A0A9P4YL07"/>
<feature type="region of interest" description="Disordered" evidence="1">
    <location>
        <begin position="94"/>
        <end position="121"/>
    </location>
</feature>
<sequence>MPPENVRAKDVALIDANSVVNTYSNLNKRDNQSAAAKCASVTAIILAGGAVLGVITGGIGAVAVAGISYAVCITSQASVPGAIVKGGYSGALRPRPGNNKVQKTPATRKKGSGHKTKVNSQGQRLFGTLEPPPWWRAELFVVLAAFFAVGAAAAAAAAAAAVTSS</sequence>
<dbReference type="EMBL" id="JAAQVJ010000039">
    <property type="protein sequence ID" value="KAF3898315.1"/>
    <property type="molecule type" value="Genomic_DNA"/>
</dbReference>
<keyword evidence="2" id="KW-0472">Membrane</keyword>
<organism evidence="3 4">
    <name type="scientific">Trichophyton interdigitale</name>
    <dbReference type="NCBI Taxonomy" id="101480"/>
    <lineage>
        <taxon>Eukaryota</taxon>
        <taxon>Fungi</taxon>
        <taxon>Dikarya</taxon>
        <taxon>Ascomycota</taxon>
        <taxon>Pezizomycotina</taxon>
        <taxon>Eurotiomycetes</taxon>
        <taxon>Eurotiomycetidae</taxon>
        <taxon>Onygenales</taxon>
        <taxon>Arthrodermataceae</taxon>
        <taxon>Trichophyton</taxon>
    </lineage>
</organism>
<keyword evidence="2" id="KW-1133">Transmembrane helix</keyword>
<evidence type="ECO:0000313" key="4">
    <source>
        <dbReference type="Proteomes" id="UP000749309"/>
    </source>
</evidence>
<comment type="caution">
    <text evidence="3">The sequence shown here is derived from an EMBL/GenBank/DDBJ whole genome shotgun (WGS) entry which is preliminary data.</text>
</comment>
<accession>A0A9P4YL07</accession>
<protein>
    <submittedName>
        <fullName evidence="3">Uncharacterized protein</fullName>
    </submittedName>
</protein>
<dbReference type="Proteomes" id="UP000749309">
    <property type="component" value="Unassembled WGS sequence"/>
</dbReference>
<name>A0A9P4YL07_9EURO</name>
<evidence type="ECO:0000313" key="3">
    <source>
        <dbReference type="EMBL" id="KAF3898315.1"/>
    </source>
</evidence>
<evidence type="ECO:0000256" key="1">
    <source>
        <dbReference type="SAM" id="MobiDB-lite"/>
    </source>
</evidence>
<feature type="compositionally biased region" description="Basic residues" evidence="1">
    <location>
        <begin position="106"/>
        <end position="117"/>
    </location>
</feature>
<evidence type="ECO:0000256" key="2">
    <source>
        <dbReference type="SAM" id="Phobius"/>
    </source>
</evidence>
<feature type="transmembrane region" description="Helical" evidence="2">
    <location>
        <begin position="139"/>
        <end position="162"/>
    </location>
</feature>
<gene>
    <name evidence="3" type="ORF">GY632_1837</name>
</gene>